<gene>
    <name evidence="2" type="ORF">J2S19_000098</name>
</gene>
<sequence>MAKRKADPSKTGLSSPDFEGQGLIKEKQSIGKQEEKRKKD</sequence>
<dbReference type="RefSeq" id="WP_307335593.1">
    <property type="nucleotide sequence ID" value="NZ_JAUSUD010000001.1"/>
</dbReference>
<feature type="region of interest" description="Disordered" evidence="1">
    <location>
        <begin position="1"/>
        <end position="40"/>
    </location>
</feature>
<protein>
    <recommendedName>
        <fullName evidence="4">YuzL family protein</fullName>
    </recommendedName>
</protein>
<organism evidence="2 3">
    <name type="scientific">Metabacillus malikii</name>
    <dbReference type="NCBI Taxonomy" id="1504265"/>
    <lineage>
        <taxon>Bacteria</taxon>
        <taxon>Bacillati</taxon>
        <taxon>Bacillota</taxon>
        <taxon>Bacilli</taxon>
        <taxon>Bacillales</taxon>
        <taxon>Bacillaceae</taxon>
        <taxon>Metabacillus</taxon>
    </lineage>
</organism>
<dbReference type="InterPro" id="IPR025625">
    <property type="entry name" value="YuzL"/>
</dbReference>
<dbReference type="Pfam" id="PF14115">
    <property type="entry name" value="YuzL"/>
    <property type="match status" value="1"/>
</dbReference>
<evidence type="ECO:0000313" key="2">
    <source>
        <dbReference type="EMBL" id="MDQ0228848.1"/>
    </source>
</evidence>
<dbReference type="Proteomes" id="UP001234495">
    <property type="component" value="Unassembled WGS sequence"/>
</dbReference>
<proteinExistence type="predicted"/>
<keyword evidence="3" id="KW-1185">Reference proteome</keyword>
<evidence type="ECO:0000256" key="1">
    <source>
        <dbReference type="SAM" id="MobiDB-lite"/>
    </source>
</evidence>
<evidence type="ECO:0008006" key="4">
    <source>
        <dbReference type="Google" id="ProtNLM"/>
    </source>
</evidence>
<name>A0ABT9Z9B8_9BACI</name>
<comment type="caution">
    <text evidence="2">The sequence shown here is derived from an EMBL/GenBank/DDBJ whole genome shotgun (WGS) entry which is preliminary data.</text>
</comment>
<accession>A0ABT9Z9B8</accession>
<evidence type="ECO:0000313" key="3">
    <source>
        <dbReference type="Proteomes" id="UP001234495"/>
    </source>
</evidence>
<reference evidence="2 3" key="1">
    <citation type="submission" date="2023-07" db="EMBL/GenBank/DDBJ databases">
        <title>Genomic Encyclopedia of Type Strains, Phase IV (KMG-IV): sequencing the most valuable type-strain genomes for metagenomic binning, comparative biology and taxonomic classification.</title>
        <authorList>
            <person name="Goeker M."/>
        </authorList>
    </citation>
    <scope>NUCLEOTIDE SEQUENCE [LARGE SCALE GENOMIC DNA]</scope>
    <source>
        <strain evidence="2 3">DSM 29005</strain>
    </source>
</reference>
<feature type="compositionally biased region" description="Basic and acidic residues" evidence="1">
    <location>
        <begin position="24"/>
        <end position="40"/>
    </location>
</feature>
<dbReference type="EMBL" id="JAUSUD010000001">
    <property type="protein sequence ID" value="MDQ0228848.1"/>
    <property type="molecule type" value="Genomic_DNA"/>
</dbReference>